<dbReference type="Proteomes" id="UP000217276">
    <property type="component" value="Chromosome"/>
</dbReference>
<name>A0A250F9U5_9FLAO</name>
<dbReference type="AlphaFoldDB" id="A0A250F9U5"/>
<sequence length="514" mass="55559">MKTTTLILTAAVVATTLFSCGKKDDSSDEKKFSVSSTQVTLIEGGKTTIKVSTPANSLTIVSSNENVATATPQDKTVMVQINGEKEGTAVLTITDPQKNSAKVNVTVNKKTSQSTGKRFEVKSDVIFLKKNVETDVTEWVKKGSGNYTVSTPNTSVVKEAGKKNGRLYAIGSGEGLTDKLKFKDLDYNEELEVPVYVIVPFTAVGVPASMAVNDVQTFNLTGVYNTGSLQNGRYDRVTITANNNKVEATLITKDIKAQGNNQGTKLGELVTGIKITAKQAGEAVIQLTNGDGQSLQIKFTVTAYVANNYFNVNADGVLTVKSGVILPAEVVLPSNAKKVAEKAFKNQPNVTSIDFNNVTEIEGSLFDNVANPTGINITKVIMRKVEKVGYDTFRNAVHLKVIEFPSTLKFLGNQSLFGCNSLRAVAFRSTTPPKGMTYSGSELEKAENALDTDRNNRVRLFIPISSATAYQTALNTNSKFRYLKGAKGVNWYTGDTHQAIVDIANFDKVDFSKL</sequence>
<accession>A0A250F9U5</accession>
<dbReference type="PROSITE" id="PS51257">
    <property type="entry name" value="PROKAR_LIPOPROTEIN"/>
    <property type="match status" value="1"/>
</dbReference>
<protein>
    <submittedName>
        <fullName evidence="1">Uncharacterized protein</fullName>
    </submittedName>
</protein>
<keyword evidence="2" id="KW-1185">Reference proteome</keyword>
<dbReference type="RefSeq" id="WP_095913977.1">
    <property type="nucleotide sequence ID" value="NZ_CAUUPF010000002.1"/>
</dbReference>
<evidence type="ECO:0000313" key="1">
    <source>
        <dbReference type="EMBL" id="ATA81900.1"/>
    </source>
</evidence>
<dbReference type="Gene3D" id="3.40.50.12480">
    <property type="match status" value="1"/>
</dbReference>
<evidence type="ECO:0000313" key="2">
    <source>
        <dbReference type="Proteomes" id="UP000217276"/>
    </source>
</evidence>
<dbReference type="Gene3D" id="3.80.10.10">
    <property type="entry name" value="Ribonuclease Inhibitor"/>
    <property type="match status" value="1"/>
</dbReference>
<dbReference type="EMBL" id="CP022384">
    <property type="protein sequence ID" value="ATA81900.1"/>
    <property type="molecule type" value="Genomic_DNA"/>
</dbReference>
<dbReference type="KEGG" id="clk:CGC53_05840"/>
<dbReference type="Pfam" id="PF13306">
    <property type="entry name" value="LRR_5"/>
    <property type="match status" value="1"/>
</dbReference>
<proteinExistence type="predicted"/>
<reference evidence="2" key="1">
    <citation type="submission" date="2017-06" db="EMBL/GenBank/DDBJ databases">
        <title>Capnocytophaga spp. assemblies.</title>
        <authorList>
            <person name="Gulvik C.A."/>
        </authorList>
    </citation>
    <scope>NUCLEOTIDE SEQUENCE [LARGE SCALE GENOMIC DNA]</scope>
    <source>
        <strain evidence="2">H6253</strain>
    </source>
</reference>
<dbReference type="InterPro" id="IPR026906">
    <property type="entry name" value="LRR_5"/>
</dbReference>
<organism evidence="1 2">
    <name type="scientific">Capnocytophaga leadbetteri</name>
    <dbReference type="NCBI Taxonomy" id="327575"/>
    <lineage>
        <taxon>Bacteria</taxon>
        <taxon>Pseudomonadati</taxon>
        <taxon>Bacteroidota</taxon>
        <taxon>Flavobacteriia</taxon>
        <taxon>Flavobacteriales</taxon>
        <taxon>Flavobacteriaceae</taxon>
        <taxon>Capnocytophaga</taxon>
    </lineage>
</organism>
<gene>
    <name evidence="1" type="ORF">CGC53_05840</name>
</gene>
<dbReference type="InterPro" id="IPR032675">
    <property type="entry name" value="LRR_dom_sf"/>
</dbReference>